<name>A0A6P2BRU0_9ACTN</name>
<gene>
    <name evidence="2" type="ORF">EAS64_38550</name>
</gene>
<accession>A0A6P2BRU0</accession>
<protein>
    <submittedName>
        <fullName evidence="2">Uncharacterized protein</fullName>
    </submittedName>
</protein>
<keyword evidence="3" id="KW-1185">Reference proteome</keyword>
<feature type="compositionally biased region" description="Basic and acidic residues" evidence="1">
    <location>
        <begin position="1"/>
        <end position="15"/>
    </location>
</feature>
<proteinExistence type="predicted"/>
<sequence length="166" mass="18836">MSEPLHAWRGEKQEPRPNLIPDKQPTDDSVHADRGARTNGWFHSIASRPALRAVAPTREPPPPAPADDHASGSRRGRPATPSASPMSEEQRWLSLRNGTHPLSLTWEQIGYSVARERIIDAFTDEQYWHDTVLFDQAIDDDRYWHNGRLCDRPMDAEPEIDDPEIG</sequence>
<feature type="region of interest" description="Disordered" evidence="1">
    <location>
        <begin position="1"/>
        <end position="94"/>
    </location>
</feature>
<evidence type="ECO:0000313" key="2">
    <source>
        <dbReference type="EMBL" id="TVY99992.1"/>
    </source>
</evidence>
<evidence type="ECO:0000313" key="3">
    <source>
        <dbReference type="Proteomes" id="UP000460272"/>
    </source>
</evidence>
<evidence type="ECO:0000256" key="1">
    <source>
        <dbReference type="SAM" id="MobiDB-lite"/>
    </source>
</evidence>
<reference evidence="2 3" key="1">
    <citation type="submission" date="2018-11" db="EMBL/GenBank/DDBJ databases">
        <title>Trebonia kvetii gen.nov., sp.nov., a novel acidophilic actinobacterium, and proposal of the new actinobacterial family Treboniaceae fam. nov.</title>
        <authorList>
            <person name="Rapoport D."/>
            <person name="Sagova-Mareckova M."/>
            <person name="Sedlacek I."/>
            <person name="Provaznik J."/>
            <person name="Kralova S."/>
            <person name="Pavlinic D."/>
            <person name="Benes V."/>
            <person name="Kopecky J."/>
        </authorList>
    </citation>
    <scope>NUCLEOTIDE SEQUENCE [LARGE SCALE GENOMIC DNA]</scope>
    <source>
        <strain evidence="2 3">15Tr583</strain>
    </source>
</reference>
<comment type="caution">
    <text evidence="2">The sequence shown here is derived from an EMBL/GenBank/DDBJ whole genome shotgun (WGS) entry which is preliminary data.</text>
</comment>
<dbReference type="Proteomes" id="UP000460272">
    <property type="component" value="Unassembled WGS sequence"/>
</dbReference>
<feature type="compositionally biased region" description="Basic and acidic residues" evidence="1">
    <location>
        <begin position="24"/>
        <end position="36"/>
    </location>
</feature>
<organism evidence="2 3">
    <name type="scientific">Trebonia kvetii</name>
    <dbReference type="NCBI Taxonomy" id="2480626"/>
    <lineage>
        <taxon>Bacteria</taxon>
        <taxon>Bacillati</taxon>
        <taxon>Actinomycetota</taxon>
        <taxon>Actinomycetes</taxon>
        <taxon>Streptosporangiales</taxon>
        <taxon>Treboniaceae</taxon>
        <taxon>Trebonia</taxon>
    </lineage>
</organism>
<dbReference type="RefSeq" id="WP_145861481.1">
    <property type="nucleotide sequence ID" value="NZ_RPFW01000010.1"/>
</dbReference>
<dbReference type="AlphaFoldDB" id="A0A6P2BRU0"/>
<dbReference type="EMBL" id="RPFW01000010">
    <property type="protein sequence ID" value="TVY99992.1"/>
    <property type="molecule type" value="Genomic_DNA"/>
</dbReference>